<dbReference type="EMBL" id="JACARV010000026">
    <property type="protein sequence ID" value="NWC80765.1"/>
    <property type="molecule type" value="Genomic_DNA"/>
</dbReference>
<reference evidence="4 5" key="1">
    <citation type="submission" date="2020-04" db="EMBL/GenBank/DDBJ databases">
        <title>Molecular characterization of pseudomonads from Agaricus bisporus reveal novel blotch 2 pathogens in Western Europe.</title>
        <authorList>
            <person name="Taparia T."/>
            <person name="Krijger M."/>
            <person name="Haynes E."/>
            <person name="Elpinstone J.G."/>
            <person name="Noble R."/>
            <person name="Van Der Wolf J."/>
        </authorList>
    </citation>
    <scope>NUCLEOTIDE SEQUENCE [LARGE SCALE GENOMIC DNA]</scope>
    <source>
        <strain evidence="4 5">P7765</strain>
    </source>
</reference>
<feature type="domain" description="Glycosyl transferase family 1" evidence="2">
    <location>
        <begin position="619"/>
        <end position="790"/>
    </location>
</feature>
<feature type="domain" description="Glycosyl transferase family 1" evidence="2">
    <location>
        <begin position="224"/>
        <end position="377"/>
    </location>
</feature>
<dbReference type="GO" id="GO:0016757">
    <property type="term" value="F:glycosyltransferase activity"/>
    <property type="evidence" value="ECO:0007669"/>
    <property type="project" value="InterPro"/>
</dbReference>
<dbReference type="PANTHER" id="PTHR46401">
    <property type="entry name" value="GLYCOSYLTRANSFERASE WBBK-RELATED"/>
    <property type="match status" value="1"/>
</dbReference>
<name>A0A7Y8D118_PSEPU</name>
<dbReference type="RefSeq" id="WP_177010438.1">
    <property type="nucleotide sequence ID" value="NZ_JACARV010000026.1"/>
</dbReference>
<dbReference type="GO" id="GO:0009103">
    <property type="term" value="P:lipopolysaccharide biosynthetic process"/>
    <property type="evidence" value="ECO:0007669"/>
    <property type="project" value="TreeGrafter"/>
</dbReference>
<dbReference type="Proteomes" id="UP000542695">
    <property type="component" value="Unassembled WGS sequence"/>
</dbReference>
<dbReference type="InterPro" id="IPR028098">
    <property type="entry name" value="Glyco_trans_4-like_N"/>
</dbReference>
<evidence type="ECO:0000256" key="1">
    <source>
        <dbReference type="ARBA" id="ARBA00022679"/>
    </source>
</evidence>
<sequence>MRVVIDLQGAQAENRNRGIGRYALSFTKAFIRNRGDMEVIVVLNDLFGDSIDAIRDELHGLLPDSHIRVWAPSNNVSALTNDHRWSTQASERVREAFIGELRPDLVLITSLFEGLVDDAVTSIKALSSAVPTVAIVYDLIPHINPEIYLSSPAVRQWYETKLKHLRRADLVLAISNSSRSEVIDHLGFLPNQVVNISTAIDTDHFRPTLDEAKGAALKSRLGITREFVMYTGGIDPRKNIEGLISAYAKLSAPMRREHQLVIVCNIRPEDHSRLEGLATANGLKKGDVCFTGFVSEEDLLALYNLCKLFVFPSLHEGFGLPALEAMACGKPVIASNTSSLPEVVGNAEALFDPHQLSSITTKLEAVLGDDALRAKLTRFSVEQARKFSWDQTATAALEAIQKLVCELGTQPKSVRSTKRPRLAYVSPLPPGRSGISDYSAELLPELAKYYEIDAVVAQESVTTFDAGVNYAIRSVAWFEEHAHRFDRVIYHFGNSTFHEHMFWLLGKIPGTVVLHDFFLSGVVADIEIHQGQPGFWTRALYHSHGYNAVQERINGLDTADAVWKYPCNLRVLQQAEGIIVHSNYSIRLAQEWYGERAGSNWKEIPLLRTPRFPDVRKRAAARDKLGFAENDFVVCSFGLLGPSKLNDRLLDAWLESELSRDENCHLVYVGQNNDGLYGESLLKKINTSHCRNRIKITGWADTDMFKAYLEIADAAVQLRALSRGETSAAVLDCLNYGIATIVNANGSMSDIPDASIIKLPDSFEDTALSAALNTLRNDANTREQVGAEAQRLIHTNHAPRACAALYHDAIEAFHEEASHSIAGVVTAIAELDKVNFKFEDSMALAQSIDQSLSPPMSQPQLLIDISELVNRDAKSGIQRVVRSILEIWLSTPPAGYRVEPVYATDDSAGYRYARRFTLGFLNCPNHLLQDEAVVLRSGDRFLGLDLQPAIVPKQYKALADMKRRGVNVQFVVYDLLLKKLSHCFPEGAADALDRWLEVVSQSDGVVCISKAVADEMREWVAEHRKPSKRPFDISWFHLGADISTPTQSGAHSAIPKQVLSQLQARPSLLMVGTVEPRKGHAQVLDAFELLWANQMDANLLIVGKQGWMVESLVQRLNNHPEKGNRLFWFEGIDDDYLCSLYAQADALIAASLGEGFGLPLIEAAQYGLPLIVRDIPVFREVAGNHAFYFEGEQPEDLCESLTTWLDLHRDAQHPQSNGMPWITWEQSAQQLFAAIQTTVK</sequence>
<dbReference type="SUPFAM" id="SSF53756">
    <property type="entry name" value="UDP-Glycosyltransferase/glycogen phosphorylase"/>
    <property type="match status" value="3"/>
</dbReference>
<dbReference type="FunFam" id="3.40.50.2000:FF:000119">
    <property type="entry name" value="Glycosyl transferase group 1"/>
    <property type="match status" value="1"/>
</dbReference>
<dbReference type="Pfam" id="PF13439">
    <property type="entry name" value="Glyco_transf_4"/>
    <property type="match status" value="1"/>
</dbReference>
<comment type="caution">
    <text evidence="4">The sequence shown here is derived from an EMBL/GenBank/DDBJ whole genome shotgun (WGS) entry which is preliminary data.</text>
</comment>
<accession>A0A7Y8D118</accession>
<dbReference type="AlphaFoldDB" id="A0A7Y8D118"/>
<gene>
    <name evidence="4" type="ORF">HX798_10695</name>
</gene>
<dbReference type="Gene3D" id="3.40.50.2000">
    <property type="entry name" value="Glycogen Phosphorylase B"/>
    <property type="match status" value="5"/>
</dbReference>
<evidence type="ECO:0000313" key="4">
    <source>
        <dbReference type="EMBL" id="NWC80765.1"/>
    </source>
</evidence>
<feature type="domain" description="Glycosyltransferase subfamily 4-like N-terminal" evidence="3">
    <location>
        <begin position="18"/>
        <end position="203"/>
    </location>
</feature>
<dbReference type="CDD" id="cd03809">
    <property type="entry name" value="GT4_MtfB-like"/>
    <property type="match status" value="2"/>
</dbReference>
<dbReference type="InterPro" id="IPR001296">
    <property type="entry name" value="Glyco_trans_1"/>
</dbReference>
<organism evidence="4 5">
    <name type="scientific">Pseudomonas putida</name>
    <name type="common">Arthrobacter siderocapsulatus</name>
    <dbReference type="NCBI Taxonomy" id="303"/>
    <lineage>
        <taxon>Bacteria</taxon>
        <taxon>Pseudomonadati</taxon>
        <taxon>Pseudomonadota</taxon>
        <taxon>Gammaproteobacteria</taxon>
        <taxon>Pseudomonadales</taxon>
        <taxon>Pseudomonadaceae</taxon>
        <taxon>Pseudomonas</taxon>
    </lineage>
</organism>
<feature type="domain" description="Glycosyl transferase family 1" evidence="2">
    <location>
        <begin position="1065"/>
        <end position="1215"/>
    </location>
</feature>
<evidence type="ECO:0000259" key="2">
    <source>
        <dbReference type="Pfam" id="PF00534"/>
    </source>
</evidence>
<protein>
    <submittedName>
        <fullName evidence="4">Glycosyltransferase</fullName>
    </submittedName>
</protein>
<proteinExistence type="predicted"/>
<dbReference type="PANTHER" id="PTHR46401:SF2">
    <property type="entry name" value="GLYCOSYLTRANSFERASE WBBK-RELATED"/>
    <property type="match status" value="1"/>
</dbReference>
<keyword evidence="1 4" id="KW-0808">Transferase</keyword>
<dbReference type="Pfam" id="PF00534">
    <property type="entry name" value="Glycos_transf_1"/>
    <property type="match status" value="3"/>
</dbReference>
<evidence type="ECO:0000259" key="3">
    <source>
        <dbReference type="Pfam" id="PF13439"/>
    </source>
</evidence>
<evidence type="ECO:0000313" key="5">
    <source>
        <dbReference type="Proteomes" id="UP000542695"/>
    </source>
</evidence>